<gene>
    <name evidence="2" type="ORF">PQR57_32115</name>
</gene>
<name>A0ABW9B1V3_9BURK</name>
<reference evidence="2 3" key="1">
    <citation type="journal article" date="2024" name="Chem. Sci.">
        <title>Discovery of megapolipeptins by genome mining of a Burkholderiales bacteria collection.</title>
        <authorList>
            <person name="Paulo B.S."/>
            <person name="Recchia M.J.J."/>
            <person name="Lee S."/>
            <person name="Fergusson C.H."/>
            <person name="Romanowski S.B."/>
            <person name="Hernandez A."/>
            <person name="Krull N."/>
            <person name="Liu D.Y."/>
            <person name="Cavanagh H."/>
            <person name="Bos A."/>
            <person name="Gray C.A."/>
            <person name="Murphy B.T."/>
            <person name="Linington R.G."/>
            <person name="Eustaquio A.S."/>
        </authorList>
    </citation>
    <scope>NUCLEOTIDE SEQUENCE [LARGE SCALE GENOMIC DNA]</scope>
    <source>
        <strain evidence="2 3">RL17-350-BIC-A</strain>
    </source>
</reference>
<dbReference type="InterPro" id="IPR009799">
    <property type="entry name" value="EthD_dom"/>
</dbReference>
<comment type="caution">
    <text evidence="2">The sequence shown here is derived from an EMBL/GenBank/DDBJ whole genome shotgun (WGS) entry which is preliminary data.</text>
</comment>
<dbReference type="Pfam" id="PF07110">
    <property type="entry name" value="EthD"/>
    <property type="match status" value="1"/>
</dbReference>
<feature type="domain" description="EthD" evidence="1">
    <location>
        <begin position="11"/>
        <end position="96"/>
    </location>
</feature>
<dbReference type="InterPro" id="IPR011008">
    <property type="entry name" value="Dimeric_a/b-barrel"/>
</dbReference>
<evidence type="ECO:0000313" key="3">
    <source>
        <dbReference type="Proteomes" id="UP001629230"/>
    </source>
</evidence>
<dbReference type="Gene3D" id="3.30.70.100">
    <property type="match status" value="1"/>
</dbReference>
<protein>
    <submittedName>
        <fullName evidence="2">EthD domain-containing protein</fullName>
    </submittedName>
</protein>
<accession>A0ABW9B1V3</accession>
<sequence>MIKRMTLLARKDGTSVSDFRAYWAGCHAELALCMNGISSYTQNRVDKVLWQLSDDDGCFQVDGVVELCFENENVMHEAQSSAVGSKYIPEDEPNFLRGWSLCVVENDEEQTEPKGVKVIVLAVMKTAASKSDLRMAVKDANDAQRSPARLAFNWTSRTASRERLWSEPSPPDALVSLWFENIADAHAAFESGGHYERALLSLTDRAAAYLINTLVVK</sequence>
<evidence type="ECO:0000313" key="2">
    <source>
        <dbReference type="EMBL" id="MFM0005634.1"/>
    </source>
</evidence>
<proteinExistence type="predicted"/>
<evidence type="ECO:0000259" key="1">
    <source>
        <dbReference type="Pfam" id="PF07110"/>
    </source>
</evidence>
<dbReference type="Proteomes" id="UP001629230">
    <property type="component" value="Unassembled WGS sequence"/>
</dbReference>
<keyword evidence="3" id="KW-1185">Reference proteome</keyword>
<organism evidence="2 3">
    <name type="scientific">Paraburkholderia dipogonis</name>
    <dbReference type="NCBI Taxonomy" id="1211383"/>
    <lineage>
        <taxon>Bacteria</taxon>
        <taxon>Pseudomonadati</taxon>
        <taxon>Pseudomonadota</taxon>
        <taxon>Betaproteobacteria</taxon>
        <taxon>Burkholderiales</taxon>
        <taxon>Burkholderiaceae</taxon>
        <taxon>Paraburkholderia</taxon>
    </lineage>
</organism>
<dbReference type="RefSeq" id="WP_408180335.1">
    <property type="nucleotide sequence ID" value="NZ_JAQQEZ010000031.1"/>
</dbReference>
<dbReference type="EMBL" id="JAQQEZ010000031">
    <property type="protein sequence ID" value="MFM0005634.1"/>
    <property type="molecule type" value="Genomic_DNA"/>
</dbReference>
<dbReference type="SUPFAM" id="SSF54909">
    <property type="entry name" value="Dimeric alpha+beta barrel"/>
    <property type="match status" value="1"/>
</dbReference>